<feature type="compositionally biased region" description="Polar residues" evidence="7">
    <location>
        <begin position="221"/>
        <end position="230"/>
    </location>
</feature>
<feature type="compositionally biased region" description="Polar residues" evidence="7">
    <location>
        <begin position="714"/>
        <end position="725"/>
    </location>
</feature>
<feature type="compositionally biased region" description="Basic and acidic residues" evidence="7">
    <location>
        <begin position="86"/>
        <end position="95"/>
    </location>
</feature>
<keyword evidence="6" id="KW-0479">Metal-binding</keyword>
<feature type="compositionally biased region" description="Polar residues" evidence="7">
    <location>
        <begin position="866"/>
        <end position="883"/>
    </location>
</feature>
<evidence type="ECO:0000256" key="5">
    <source>
        <dbReference type="ARBA" id="ARBA00077224"/>
    </source>
</evidence>
<feature type="region of interest" description="Disordered" evidence="7">
    <location>
        <begin position="84"/>
        <end position="107"/>
    </location>
</feature>
<dbReference type="GeneID" id="19235797"/>
<dbReference type="GO" id="GO:0000730">
    <property type="term" value="P:DNA recombinase assembly"/>
    <property type="evidence" value="ECO:0007669"/>
    <property type="project" value="InterPro"/>
</dbReference>
<dbReference type="RefSeq" id="XP_007799707.1">
    <property type="nucleotide sequence ID" value="XM_007801516.1"/>
</dbReference>
<dbReference type="SUPFAM" id="SSF54236">
    <property type="entry name" value="Ubiquitin-like"/>
    <property type="match status" value="1"/>
</dbReference>
<feature type="region of interest" description="Disordered" evidence="7">
    <location>
        <begin position="565"/>
        <end position="691"/>
    </location>
</feature>
<dbReference type="InterPro" id="IPR029071">
    <property type="entry name" value="Ubiquitin-like_domsf"/>
</dbReference>
<dbReference type="eggNOG" id="KOG2689">
    <property type="taxonomic scope" value="Eukaryota"/>
</dbReference>
<dbReference type="InterPro" id="IPR013087">
    <property type="entry name" value="Znf_C2H2_type"/>
</dbReference>
<gene>
    <name evidence="10" type="ORF">EPUS_00736</name>
</gene>
<organism evidence="10 11">
    <name type="scientific">Endocarpon pusillum (strain Z07020 / HMAS-L-300199)</name>
    <name type="common">Lichen-forming fungus</name>
    <dbReference type="NCBI Taxonomy" id="1263415"/>
    <lineage>
        <taxon>Eukaryota</taxon>
        <taxon>Fungi</taxon>
        <taxon>Dikarya</taxon>
        <taxon>Ascomycota</taxon>
        <taxon>Pezizomycotina</taxon>
        <taxon>Eurotiomycetes</taxon>
        <taxon>Chaetothyriomycetidae</taxon>
        <taxon>Verrucariales</taxon>
        <taxon>Verrucariaceae</taxon>
        <taxon>Endocarpon</taxon>
    </lineage>
</organism>
<dbReference type="AlphaFoldDB" id="U1GRJ9"/>
<name>U1GRJ9_ENDPU</name>
<dbReference type="InterPro" id="IPR015940">
    <property type="entry name" value="UBA"/>
</dbReference>
<keyword evidence="2" id="KW-0227">DNA damage</keyword>
<dbReference type="OMA" id="NLHRHAD"/>
<dbReference type="InterPro" id="IPR041247">
    <property type="entry name" value="Rad52_fam"/>
</dbReference>
<dbReference type="EMBL" id="KE720872">
    <property type="protein sequence ID" value="ERF74606.1"/>
    <property type="molecule type" value="Genomic_DNA"/>
</dbReference>
<evidence type="ECO:0000256" key="1">
    <source>
        <dbReference type="ARBA" id="ARBA00006638"/>
    </source>
</evidence>
<keyword evidence="3" id="KW-0233">DNA recombination</keyword>
<feature type="region of interest" description="Disordered" evidence="7">
    <location>
        <begin position="121"/>
        <end position="233"/>
    </location>
</feature>
<reference evidence="11" key="1">
    <citation type="journal article" date="2014" name="BMC Genomics">
        <title>Genome characteristics reveal the impact of lichenization on lichen-forming fungus Endocarpon pusillum Hedwig (Verrucariales, Ascomycota).</title>
        <authorList>
            <person name="Wang Y.-Y."/>
            <person name="Liu B."/>
            <person name="Zhang X.-Y."/>
            <person name="Zhou Q.-M."/>
            <person name="Zhang T."/>
            <person name="Li H."/>
            <person name="Yu Y.-F."/>
            <person name="Zhang X.-L."/>
            <person name="Hao X.-Y."/>
            <person name="Wang M."/>
            <person name="Wang L."/>
            <person name="Wei J.-C."/>
        </authorList>
    </citation>
    <scope>NUCLEOTIDE SEQUENCE [LARGE SCALE GENOMIC DNA]</scope>
    <source>
        <strain evidence="11">Z07020 / HMAS-L-300199</strain>
    </source>
</reference>
<dbReference type="SUPFAM" id="SSF54768">
    <property type="entry name" value="dsRNA-binding domain-like"/>
    <property type="match status" value="1"/>
</dbReference>
<evidence type="ECO:0000259" key="8">
    <source>
        <dbReference type="PROSITE" id="PS50030"/>
    </source>
</evidence>
<proteinExistence type="inferred from homology"/>
<keyword evidence="6" id="KW-0862">Zinc</keyword>
<evidence type="ECO:0000259" key="9">
    <source>
        <dbReference type="PROSITE" id="PS50157"/>
    </source>
</evidence>
<dbReference type="PROSITE" id="PS50157">
    <property type="entry name" value="ZINC_FINGER_C2H2_2"/>
    <property type="match status" value="1"/>
</dbReference>
<comment type="similarity">
    <text evidence="1">Belongs to the RAD52 family.</text>
</comment>
<dbReference type="PROSITE" id="PS00028">
    <property type="entry name" value="ZINC_FINGER_C2H2_1"/>
    <property type="match status" value="1"/>
</dbReference>
<feature type="domain" description="C2H2-type" evidence="9">
    <location>
        <begin position="68"/>
        <end position="97"/>
    </location>
</feature>
<evidence type="ECO:0000256" key="6">
    <source>
        <dbReference type="PROSITE-ProRule" id="PRU00042"/>
    </source>
</evidence>
<dbReference type="OrthoDB" id="206565at2759"/>
<dbReference type="FunFam" id="3.30.390.80:FF:000001">
    <property type="entry name" value="DNA repair protein RAD52 homolog"/>
    <property type="match status" value="1"/>
</dbReference>
<keyword evidence="11" id="KW-1185">Reference proteome</keyword>
<dbReference type="InterPro" id="IPR009060">
    <property type="entry name" value="UBA-like_sf"/>
</dbReference>
<evidence type="ECO:0000256" key="4">
    <source>
        <dbReference type="ARBA" id="ARBA00023204"/>
    </source>
</evidence>
<dbReference type="CDD" id="cd01767">
    <property type="entry name" value="UBX"/>
    <property type="match status" value="1"/>
</dbReference>
<dbReference type="GO" id="GO:0008270">
    <property type="term" value="F:zinc ion binding"/>
    <property type="evidence" value="ECO:0007669"/>
    <property type="project" value="UniProtKB-KW"/>
</dbReference>
<feature type="compositionally biased region" description="Polar residues" evidence="7">
    <location>
        <begin position="580"/>
        <end position="591"/>
    </location>
</feature>
<feature type="compositionally biased region" description="Basic and acidic residues" evidence="7">
    <location>
        <begin position="121"/>
        <end position="181"/>
    </location>
</feature>
<dbReference type="Pfam" id="PF04098">
    <property type="entry name" value="Rad52_Rad22"/>
    <property type="match status" value="1"/>
</dbReference>
<dbReference type="eggNOG" id="KOG4141">
    <property type="taxonomic scope" value="Eukaryota"/>
</dbReference>
<keyword evidence="6" id="KW-0863">Zinc-finger</keyword>
<keyword evidence="4" id="KW-0234">DNA repair</keyword>
<feature type="compositionally biased region" description="Basic and acidic residues" evidence="7">
    <location>
        <begin position="491"/>
        <end position="509"/>
    </location>
</feature>
<feature type="region of interest" description="Disordered" evidence="7">
    <location>
        <begin position="491"/>
        <end position="552"/>
    </location>
</feature>
<dbReference type="Proteomes" id="UP000019373">
    <property type="component" value="Unassembled WGS sequence"/>
</dbReference>
<dbReference type="Gene3D" id="1.10.8.10">
    <property type="entry name" value="DNA helicase RuvA subunit, C-terminal domain"/>
    <property type="match status" value="1"/>
</dbReference>
<dbReference type="PANTHER" id="PTHR12132:SF1">
    <property type="entry name" value="DNA REPAIR PROTEIN RAD52 HOMOLOG"/>
    <property type="match status" value="1"/>
</dbReference>
<dbReference type="SUPFAM" id="SSF46934">
    <property type="entry name" value="UBA-like"/>
    <property type="match status" value="1"/>
</dbReference>
<feature type="compositionally biased region" description="Low complexity" evidence="7">
    <location>
        <begin position="514"/>
        <end position="526"/>
    </location>
</feature>
<feature type="domain" description="UBA" evidence="8">
    <location>
        <begin position="1"/>
        <end position="39"/>
    </location>
</feature>
<evidence type="ECO:0000313" key="10">
    <source>
        <dbReference type="EMBL" id="ERF74606.1"/>
    </source>
</evidence>
<dbReference type="Pfam" id="PF00789">
    <property type="entry name" value="UBX"/>
    <property type="match status" value="1"/>
</dbReference>
<dbReference type="GO" id="GO:0006312">
    <property type="term" value="P:mitotic recombination"/>
    <property type="evidence" value="ECO:0007669"/>
    <property type="project" value="TreeGrafter"/>
</dbReference>
<feature type="compositionally biased region" description="Basic and acidic residues" evidence="7">
    <location>
        <begin position="543"/>
        <end position="552"/>
    </location>
</feature>
<dbReference type="InterPro" id="IPR004585">
    <property type="entry name" value="DNA_recomb/repair_Rad52"/>
</dbReference>
<dbReference type="PANTHER" id="PTHR12132">
    <property type="entry name" value="DNA REPAIR AND RECOMBINATION PROTEIN RAD52, RAD59"/>
    <property type="match status" value="1"/>
</dbReference>
<feature type="compositionally biased region" description="Polar residues" evidence="7">
    <location>
        <begin position="647"/>
        <end position="660"/>
    </location>
</feature>
<accession>U1GRJ9</accession>
<dbReference type="HOGENOM" id="CLU_326254_0_0_1"/>
<dbReference type="GO" id="GO:0005634">
    <property type="term" value="C:nucleus"/>
    <property type="evidence" value="ECO:0007669"/>
    <property type="project" value="InterPro"/>
</dbReference>
<feature type="compositionally biased region" description="Acidic residues" evidence="7">
    <location>
        <begin position="529"/>
        <end position="542"/>
    </location>
</feature>
<dbReference type="Pfam" id="PF22562">
    <property type="entry name" value="UBA_7"/>
    <property type="match status" value="1"/>
</dbReference>
<feature type="compositionally biased region" description="Low complexity" evidence="7">
    <location>
        <begin position="822"/>
        <end position="835"/>
    </location>
</feature>
<dbReference type="Gene3D" id="3.30.390.80">
    <property type="entry name" value="DNA repair protein Rad52/59/22"/>
    <property type="match status" value="1"/>
</dbReference>
<dbReference type="GO" id="GO:0003697">
    <property type="term" value="F:single-stranded DNA binding"/>
    <property type="evidence" value="ECO:0007669"/>
    <property type="project" value="UniProtKB-ARBA"/>
</dbReference>
<dbReference type="PROSITE" id="PS50030">
    <property type="entry name" value="UBA"/>
    <property type="match status" value="1"/>
</dbReference>
<dbReference type="InterPro" id="IPR001012">
    <property type="entry name" value="UBX_dom"/>
</dbReference>
<dbReference type="InterPro" id="IPR042525">
    <property type="entry name" value="Rad52_Rad59_Rad22_sf"/>
</dbReference>
<dbReference type="Gene3D" id="3.10.20.90">
    <property type="entry name" value="Phosphatidylinositol 3-kinase Catalytic Subunit, Chain A, domain 1"/>
    <property type="match status" value="1"/>
</dbReference>
<protein>
    <recommendedName>
        <fullName evidence="5">RAD52 homolog</fullName>
    </recommendedName>
</protein>
<dbReference type="NCBIfam" id="TIGR00607">
    <property type="entry name" value="rad52"/>
    <property type="match status" value="1"/>
</dbReference>
<evidence type="ECO:0000313" key="11">
    <source>
        <dbReference type="Proteomes" id="UP000019373"/>
    </source>
</evidence>
<sequence length="883" mass="95371">MASTDLEQLLEMGFEKERAELAVKHTGGLQGALEWLETNQDKSIEDIKAAATEDSGPALNPGETARSLVCNECGKKFRSTAQAEFHASKTEHQDFSESTDEIAPLTEEEKAAKLALLREKLKEKREGMSEQDKIDKKRNEEIRRKSTKETQDIKEDLAKKEQIKEAAKKRQEKLADVEAKKRIQAKIAADKEERRLRTEREKAEREGRAAPPQPVPAAGPTSSGPATSKPASAYTETRLRLQTPNGNIMKAFPVETTLFEVAAELSKESGMEVESFTQTFPRKVYNNEFFGETLKELKLVPSASLIVNVGDQHKSSNGPSANPFEEEPPRMSEYTAQEIAILQSRLNKQLGPEYISSRPGAAGQKVHYLAAEKVINLANEVFGFNGWSSAIKVITIDFIDENPHNGKISLGLSVTVRVTLRDGTYHEDIGYGHIENCKGKAAAFEKAKKEGTTDGLKRALRTFGNVLGNCIYDKDFLGRVTKIKTAPSRWDADNLHRHPDFAPVKKEQTGEDNSTTTVVATGVASHTEGEDEFGADFSDTDFSENHNSHPDEVILPVEPQIPQAPARAAAQNLKLHPEQTRPSAPQINGGVNTPPRRPQSRISAPSLDHRVQQPPVQRNPSHDHRPLPAQQAASIKVDSGANVPTAPRTSSGNQSSSPGHVSQHFGAPQAATGQVQQHNAQPSNQQQTPPVGFYSARAASVLNGAPEGPAAPISQFNPHSESPSIRKTVGVDHSRSVPVKRAAMVVTEQPPAPLPGLRENMPAPGVVARDFVNPSSDMYRRIGVPGGGVPSPIAKGGMNGSAYRPPTRRAPLETGIGMGAAGAQTQGQGQAGLAGIKRPPLGDVSNMHPSNAGVNSGGEDAKRQKTTGPENIGPPQQNLPGVR</sequence>
<evidence type="ECO:0000256" key="3">
    <source>
        <dbReference type="ARBA" id="ARBA00023172"/>
    </source>
</evidence>
<dbReference type="GO" id="GO:0045002">
    <property type="term" value="P:double-strand break repair via single-strand annealing"/>
    <property type="evidence" value="ECO:0007669"/>
    <property type="project" value="InterPro"/>
</dbReference>
<evidence type="ECO:0000256" key="7">
    <source>
        <dbReference type="SAM" id="MobiDB-lite"/>
    </source>
</evidence>
<feature type="compositionally biased region" description="Low complexity" evidence="7">
    <location>
        <begin position="674"/>
        <end position="687"/>
    </location>
</feature>
<feature type="region of interest" description="Disordered" evidence="7">
    <location>
        <begin position="822"/>
        <end position="883"/>
    </location>
</feature>
<evidence type="ECO:0000256" key="2">
    <source>
        <dbReference type="ARBA" id="ARBA00022763"/>
    </source>
</evidence>
<feature type="compositionally biased region" description="Basic and acidic residues" evidence="7">
    <location>
        <begin position="188"/>
        <end position="208"/>
    </location>
</feature>
<dbReference type="InterPro" id="IPR007232">
    <property type="entry name" value="Rad52_Rad59_Rad22"/>
</dbReference>
<feature type="region of interest" description="Disordered" evidence="7">
    <location>
        <begin position="703"/>
        <end position="733"/>
    </location>
</feature>